<reference evidence="2 3" key="1">
    <citation type="submission" date="2019-03" db="EMBL/GenBank/DDBJ databases">
        <title>Genomic Encyclopedia of Type Strains, Phase IV (KMG-IV): sequencing the most valuable type-strain genomes for metagenomic binning, comparative biology and taxonomic classification.</title>
        <authorList>
            <person name="Goeker M."/>
        </authorList>
    </citation>
    <scope>NUCLEOTIDE SEQUENCE [LARGE SCALE GENOMIC DNA]</scope>
    <source>
        <strain evidence="2 3">DSM 45775</strain>
    </source>
</reference>
<keyword evidence="3" id="KW-1185">Reference proteome</keyword>
<keyword evidence="2" id="KW-0560">Oxidoreductase</keyword>
<dbReference type="OrthoDB" id="317332at2"/>
<dbReference type="AlphaFoldDB" id="A0A4V3D9V3"/>
<dbReference type="InterPro" id="IPR004360">
    <property type="entry name" value="Glyas_Fos-R_dOase_dom"/>
</dbReference>
<dbReference type="InterPro" id="IPR037523">
    <property type="entry name" value="VOC_core"/>
</dbReference>
<comment type="caution">
    <text evidence="2">The sequence shown here is derived from an EMBL/GenBank/DDBJ whole genome shotgun (WGS) entry which is preliminary data.</text>
</comment>
<dbReference type="PANTHER" id="PTHR21366">
    <property type="entry name" value="GLYOXALASE FAMILY PROTEIN"/>
    <property type="match status" value="1"/>
</dbReference>
<dbReference type="EMBL" id="SNYO01000004">
    <property type="protein sequence ID" value="TDQ58882.1"/>
    <property type="molecule type" value="Genomic_DNA"/>
</dbReference>
<name>A0A4V3D9V3_9PSEU</name>
<protein>
    <submittedName>
        <fullName evidence="2">Catechol 2,3-dioxygenase</fullName>
    </submittedName>
</protein>
<dbReference type="Gene3D" id="3.10.180.10">
    <property type="entry name" value="2,3-Dihydroxybiphenyl 1,2-Dioxygenase, domain 1"/>
    <property type="match status" value="2"/>
</dbReference>
<evidence type="ECO:0000313" key="2">
    <source>
        <dbReference type="EMBL" id="TDQ58882.1"/>
    </source>
</evidence>
<feature type="domain" description="VOC" evidence="1">
    <location>
        <begin position="149"/>
        <end position="271"/>
    </location>
</feature>
<accession>A0A4V3D9V3</accession>
<proteinExistence type="predicted"/>
<organism evidence="2 3">
    <name type="scientific">Actinomycetospora succinea</name>
    <dbReference type="NCBI Taxonomy" id="663603"/>
    <lineage>
        <taxon>Bacteria</taxon>
        <taxon>Bacillati</taxon>
        <taxon>Actinomycetota</taxon>
        <taxon>Actinomycetes</taxon>
        <taxon>Pseudonocardiales</taxon>
        <taxon>Pseudonocardiaceae</taxon>
        <taxon>Actinomycetospora</taxon>
    </lineage>
</organism>
<feature type="domain" description="VOC" evidence="1">
    <location>
        <begin position="7"/>
        <end position="119"/>
    </location>
</feature>
<dbReference type="PROSITE" id="PS51819">
    <property type="entry name" value="VOC"/>
    <property type="match status" value="2"/>
</dbReference>
<dbReference type="RefSeq" id="WP_133827664.1">
    <property type="nucleotide sequence ID" value="NZ_BAABHR010000033.1"/>
</dbReference>
<gene>
    <name evidence="2" type="ORF">EV188_104631</name>
</gene>
<dbReference type="InterPro" id="IPR050383">
    <property type="entry name" value="GlyoxalaseI/FosfomycinResist"/>
</dbReference>
<evidence type="ECO:0000259" key="1">
    <source>
        <dbReference type="PROSITE" id="PS51819"/>
    </source>
</evidence>
<evidence type="ECO:0000313" key="3">
    <source>
        <dbReference type="Proteomes" id="UP000295705"/>
    </source>
</evidence>
<dbReference type="Pfam" id="PF00903">
    <property type="entry name" value="Glyoxalase"/>
    <property type="match status" value="2"/>
</dbReference>
<dbReference type="GO" id="GO:0051213">
    <property type="term" value="F:dioxygenase activity"/>
    <property type="evidence" value="ECO:0007669"/>
    <property type="project" value="UniProtKB-KW"/>
</dbReference>
<dbReference type="Proteomes" id="UP000295705">
    <property type="component" value="Unassembled WGS sequence"/>
</dbReference>
<dbReference type="SUPFAM" id="SSF54593">
    <property type="entry name" value="Glyoxalase/Bleomycin resistance protein/Dihydroxybiphenyl dioxygenase"/>
    <property type="match status" value="1"/>
</dbReference>
<sequence length="336" mass="37494">MTRLLSHLISLEITTPDVESSVAFYVERFGLRVVDRADGKVYLRCWGDHYRHSVVVAPGPDAGLADMTWRADSEAALDELVGRVEAAGIQGVWRDDLPAQGRTFTFVGPFGHRMSLVWDVPPFVAEAGYESTYPDRPERRSSHGAAPRFLDHVTIAASDVRGFAQWYSDVLGFRVMAFTDLEDAPVTVFSVLTTNEKSHDLGIVIDTSATAGRVHHIAFWADHPEDLNRAADILIENGTPIEYGPSVHGIGEQNFLYFREPSSLRVELNSGGYRNYVPDWRARTWRPSQGSNDFFRNWHMPDSMMDAFPTAAGMAGTEDGVSPQLHEDLTNPWAVR</sequence>
<keyword evidence="2" id="KW-0223">Dioxygenase</keyword>
<dbReference type="PANTHER" id="PTHR21366:SF19">
    <property type="entry name" value="METAPYROCATECHASE"/>
    <property type="match status" value="1"/>
</dbReference>
<dbReference type="InterPro" id="IPR029068">
    <property type="entry name" value="Glyas_Bleomycin-R_OHBP_Dase"/>
</dbReference>